<evidence type="ECO:0000259" key="2">
    <source>
        <dbReference type="PROSITE" id="PS50011"/>
    </source>
</evidence>
<keyword evidence="4" id="KW-1185">Reference proteome</keyword>
<dbReference type="PROSITE" id="PS00108">
    <property type="entry name" value="PROTEIN_KINASE_ST"/>
    <property type="match status" value="1"/>
</dbReference>
<dbReference type="Gene3D" id="3.80.10.10">
    <property type="entry name" value="Ribonuclease Inhibitor"/>
    <property type="match status" value="2"/>
</dbReference>
<dbReference type="RefSeq" id="XP_001008193.2">
    <property type="nucleotide sequence ID" value="XM_001008193.2"/>
</dbReference>
<dbReference type="OrthoDB" id="378344at2759"/>
<dbReference type="Proteomes" id="UP000009168">
    <property type="component" value="Unassembled WGS sequence"/>
</dbReference>
<name>Q22S24_TETTS</name>
<proteinExistence type="predicted"/>
<dbReference type="InterPro" id="IPR000719">
    <property type="entry name" value="Prot_kinase_dom"/>
</dbReference>
<reference evidence="4" key="1">
    <citation type="journal article" date="2006" name="PLoS Biol.">
        <title>Macronuclear genome sequence of the ciliate Tetrahymena thermophila, a model eukaryote.</title>
        <authorList>
            <person name="Eisen J.A."/>
            <person name="Coyne R.S."/>
            <person name="Wu M."/>
            <person name="Wu D."/>
            <person name="Thiagarajan M."/>
            <person name="Wortman J.R."/>
            <person name="Badger J.H."/>
            <person name="Ren Q."/>
            <person name="Amedeo P."/>
            <person name="Jones K.M."/>
            <person name="Tallon L.J."/>
            <person name="Delcher A.L."/>
            <person name="Salzberg S.L."/>
            <person name="Silva J.C."/>
            <person name="Haas B.J."/>
            <person name="Majoros W.H."/>
            <person name="Farzad M."/>
            <person name="Carlton J.M."/>
            <person name="Smith R.K. Jr."/>
            <person name="Garg J."/>
            <person name="Pearlman R.E."/>
            <person name="Karrer K.M."/>
            <person name="Sun L."/>
            <person name="Manning G."/>
            <person name="Elde N.C."/>
            <person name="Turkewitz A.P."/>
            <person name="Asai D.J."/>
            <person name="Wilkes D.E."/>
            <person name="Wang Y."/>
            <person name="Cai H."/>
            <person name="Collins K."/>
            <person name="Stewart B.A."/>
            <person name="Lee S.R."/>
            <person name="Wilamowska K."/>
            <person name="Weinberg Z."/>
            <person name="Ruzzo W.L."/>
            <person name="Wloga D."/>
            <person name="Gaertig J."/>
            <person name="Frankel J."/>
            <person name="Tsao C.-C."/>
            <person name="Gorovsky M.A."/>
            <person name="Keeling P.J."/>
            <person name="Waller R.F."/>
            <person name="Patron N.J."/>
            <person name="Cherry J.M."/>
            <person name="Stover N.A."/>
            <person name="Krieger C.J."/>
            <person name="del Toro C."/>
            <person name="Ryder H.F."/>
            <person name="Williamson S.C."/>
            <person name="Barbeau R.A."/>
            <person name="Hamilton E.P."/>
            <person name="Orias E."/>
        </authorList>
    </citation>
    <scope>NUCLEOTIDE SEQUENCE [LARGE SCALE GENOMIC DNA]</scope>
    <source>
        <strain evidence="4">SB210</strain>
    </source>
</reference>
<evidence type="ECO:0000313" key="3">
    <source>
        <dbReference type="EMBL" id="EAR87948.2"/>
    </source>
</evidence>
<dbReference type="EMBL" id="GG662845">
    <property type="protein sequence ID" value="EAR87948.2"/>
    <property type="molecule type" value="Genomic_DNA"/>
</dbReference>
<feature type="region of interest" description="Disordered" evidence="1">
    <location>
        <begin position="1008"/>
        <end position="1041"/>
    </location>
</feature>
<feature type="domain" description="Protein kinase" evidence="2">
    <location>
        <begin position="155"/>
        <end position="418"/>
    </location>
</feature>
<protein>
    <recommendedName>
        <fullName evidence="2">Protein kinase domain-containing protein</fullName>
    </recommendedName>
</protein>
<gene>
    <name evidence="3" type="ORF">TTHERM_00011140</name>
</gene>
<sequence>MNICDFIVEQSSVEKNLCLIQPDPGKQQTMQRIKKGKSIQQQNSYTYKKIQSVLSDDKTIDKKKKKKSSDQQGKIFIQDLMQMTLQKSDFRKKQSIGVDDLLQFGDQVIWTENSLSSDEENGQNDEAKLQQVDEEEDEGKHQLNNSVFNYYRQEKYQLQVIEDGNFNNGGVSLQIDFDKKIIKAVKQVKNLEFFQREIKALQEFQRKGCFVDAAAVSLKLLDYDTNNLVFSQKAGFISYKQINKIVHIKKLQDNYKLPFEYFILKQMYFLNKKLELMNNFFKIAHSDIKPNNIVIGFDFIPYFIDLGGAVFIDDEPNEYLTLCTPTFVPAKYIDCEQFDEKSIKECEKQSLMLVFLFMLCRNQDENKLFYQRKYGQLLEVLKKFYSQDLMNIFEKSIIYEDYEGVETMVKEILDNNLIQYVENLDQIMLFLSELKQFDYSTNQNLYVIKEWDQFNINILKIFPCLLYEIDLLEISENQKIYDYFCNNNQLDIFVDINKPFFINFLNIFLELSTDCHTLKILNLSPQQNSEKFNVSDLIHKDGKTLQIRMNFNIFNYQNEDIDENQFNYGDSSKAKVPSLNFKNILDLIDTLYIISYEETIDFKYFSGINSFYSKCRLQEIKIKCKDISINLFQDFLNEQTNLRVFHMFVVDYQYKLKFPDLQQKNQLSKLKSNFQITNLDSVIEENAESLQDLEITINAGEDRSPLYTQLSKLNFLVKISLRVQYIKIPNVSALATKMPNSSSINCYGLNRMGSLPRKNSNQFPYLSQDFYDLLSQVFSKMKIPVVKLNFSESLLNNQDIQQINRCIKSSLNANASQQLNLPHTLKLNLNMQSKQVDEQNTRMILISLFQTKIQRIKLLINNSVQQSISKQDNSTKKQIKTAQTLLNFFPVGYKNESLQRFSLHLSNFNVNIQAIVNNLNACQKYKIILNSYNHSVFTSVENITFLNEKQQFIIKPSDPALNQQFKYFSSANKQIQISAKINKYSQFNYNKIHTNPNLRTFTRSLQKRNRNNSESTNDGNGLQITSNPSISEEQSPSNLSYQNNQRLEDYIDFKSNRLFCMNLNSFKNELNIETANVQDSLSGLVECFKVNQKLKSVSLDFTIPSLSKIIQSNFLQNLFDSFKYNQVVEELSINFSGNQIDSLKCLHGCLSFNETLKSFSLNLQNCNLYPESLMEIAEAVLSNENIDYYKFSLLDNIQLSYPHTIIHELKSSKPNTEIILLFNNVKDYDLMFNSGIVHYSPQILQELEIKQKQRKQLKYNYYEYENTINDLTNTNFAMCSRQQTVIINQATLFKNQSSLNPNSPIFNHRKYSLNKQQQNQISSLFSNTNTSTFSNLVSSPQFLNNQSSPNMNFIQKPANSAIFNQSNLKQANGILSTLNNNISSVFNNNPQNLRNRKKKLSRFQEEKNSMEQSEQSFNNPLNSSINNNQNMNGNANSNILNANNFGNSQLINEDYEDNMNINTPKTRAIWMSRKLNQARTSQYSSLSRHKLHSEVVERRPSNANTLLELNSPQSQQHRAISSIQNHNNQNSLGQILVYHKRKQRLTIIIEENYNIIALEELAKKNPGIKEIKFALNASTLNLKYFLSGLQFNNNLQGISIALNFLPSKADFKTITDIFQVLKEKLKKISLDFSRQKIGQENIKQIIDYLYQNPMIEEVDLDLSHNMIQPNTAKYFCLLKQSNIKKLTLRLGNNFLGIDGTKYICDIIEYNSIHLKELFLGLDFNFIGNSALQIIQNSLTKNSNLLNLNIFMKGNQIKTEFVSFIELYLQQHPSIKNFSIQTENSTIDQQNI</sequence>
<feature type="compositionally biased region" description="Low complexity" evidence="1">
    <location>
        <begin position="1416"/>
        <end position="1436"/>
    </location>
</feature>
<feature type="region of interest" description="Disordered" evidence="1">
    <location>
        <begin position="1386"/>
        <end position="1436"/>
    </location>
</feature>
<dbReference type="SUPFAM" id="SSF52047">
    <property type="entry name" value="RNI-like"/>
    <property type="match status" value="2"/>
</dbReference>
<dbReference type="KEGG" id="tet:TTHERM_00011140"/>
<dbReference type="InterPro" id="IPR032675">
    <property type="entry name" value="LRR_dom_sf"/>
</dbReference>
<evidence type="ECO:0000313" key="4">
    <source>
        <dbReference type="Proteomes" id="UP000009168"/>
    </source>
</evidence>
<dbReference type="GeneID" id="7831423"/>
<organism evidence="3 4">
    <name type="scientific">Tetrahymena thermophila (strain SB210)</name>
    <dbReference type="NCBI Taxonomy" id="312017"/>
    <lineage>
        <taxon>Eukaryota</taxon>
        <taxon>Sar</taxon>
        <taxon>Alveolata</taxon>
        <taxon>Ciliophora</taxon>
        <taxon>Intramacronucleata</taxon>
        <taxon>Oligohymenophorea</taxon>
        <taxon>Hymenostomatida</taxon>
        <taxon>Tetrahymenina</taxon>
        <taxon>Tetrahymenidae</taxon>
        <taxon>Tetrahymena</taxon>
    </lineage>
</organism>
<feature type="compositionally biased region" description="Polar residues" evidence="1">
    <location>
        <begin position="1012"/>
        <end position="1041"/>
    </location>
</feature>
<dbReference type="HOGENOM" id="CLU_239128_0_0_1"/>
<dbReference type="Gene3D" id="1.10.510.10">
    <property type="entry name" value="Transferase(Phosphotransferase) domain 1"/>
    <property type="match status" value="1"/>
</dbReference>
<dbReference type="InterPro" id="IPR011009">
    <property type="entry name" value="Kinase-like_dom_sf"/>
</dbReference>
<dbReference type="SUPFAM" id="SSF56112">
    <property type="entry name" value="Protein kinase-like (PK-like)"/>
    <property type="match status" value="1"/>
</dbReference>
<dbReference type="GO" id="GO:0005524">
    <property type="term" value="F:ATP binding"/>
    <property type="evidence" value="ECO:0007669"/>
    <property type="project" value="InterPro"/>
</dbReference>
<feature type="region of interest" description="Disordered" evidence="1">
    <location>
        <begin position="114"/>
        <end position="137"/>
    </location>
</feature>
<accession>Q22S24</accession>
<dbReference type="InParanoid" id="Q22S24"/>
<dbReference type="PROSITE" id="PS50011">
    <property type="entry name" value="PROTEIN_KINASE_DOM"/>
    <property type="match status" value="1"/>
</dbReference>
<evidence type="ECO:0000256" key="1">
    <source>
        <dbReference type="SAM" id="MobiDB-lite"/>
    </source>
</evidence>
<dbReference type="GO" id="GO:0004672">
    <property type="term" value="F:protein kinase activity"/>
    <property type="evidence" value="ECO:0007669"/>
    <property type="project" value="InterPro"/>
</dbReference>
<dbReference type="InterPro" id="IPR008271">
    <property type="entry name" value="Ser/Thr_kinase_AS"/>
</dbReference>